<sequence length="476" mass="53472">MAISQAIIILDQIPISPPPEAITGVPLPLTLFDMAPMLMPPMHQLIFYHHPMGRMDFMDSLIPSTKKSLSQSLRHYSPLAGRLVVSPNKTDMPEIRYVEGDTVLLVIAEFDSTNTNGFNHFVSNDAKSSSDFNPFIPRLIPASRALDGSLAIPVLALQITLFPHFGICIGVTNNHGMGDASSIFGFMKAWAFFSNHHKDDKETSPQFVPDYDRTFFKDLKELTTIYWDRVKNIYFDETHDAHCLPRISNKVRSTSIVTRDDIQRLKNHALTRGRDLLHVSTFTVTCSNTWSCLVRSRRLTYKEDENGGELEEMENFLCAVDSWERLDPPLSKNYFGNCIVPCIASIREKSLIGDEGMIKATEVIGESIRSQLYNKKKDGVLKGVGDKIAIISKLNFGRTLTIAGSPKFDYYGLDFGWGRAMKYDFPSIDLNEAISLSAAKDHEGGLEVGVTLPVTQMHYFTKIFYEGLKARRLASL</sequence>
<evidence type="ECO:0000313" key="4">
    <source>
        <dbReference type="Proteomes" id="UP001152523"/>
    </source>
</evidence>
<dbReference type="Proteomes" id="UP001152523">
    <property type="component" value="Unassembled WGS sequence"/>
</dbReference>
<comment type="caution">
    <text evidence="3">The sequence shown here is derived from an EMBL/GenBank/DDBJ whole genome shotgun (WGS) entry which is preliminary data.</text>
</comment>
<keyword evidence="2" id="KW-0012">Acyltransferase</keyword>
<dbReference type="AlphaFoldDB" id="A0AAV0EUB0"/>
<reference evidence="3" key="1">
    <citation type="submission" date="2022-07" db="EMBL/GenBank/DDBJ databases">
        <authorList>
            <person name="Macas J."/>
            <person name="Novak P."/>
            <person name="Neumann P."/>
        </authorList>
    </citation>
    <scope>NUCLEOTIDE SEQUENCE</scope>
</reference>
<dbReference type="Pfam" id="PF02458">
    <property type="entry name" value="Transferase"/>
    <property type="match status" value="1"/>
</dbReference>
<evidence type="ECO:0000256" key="2">
    <source>
        <dbReference type="ARBA" id="ARBA00023315"/>
    </source>
</evidence>
<gene>
    <name evidence="3" type="ORF">CEPIT_LOCUS27800</name>
</gene>
<dbReference type="InterPro" id="IPR023213">
    <property type="entry name" value="CAT-like_dom_sf"/>
</dbReference>
<name>A0AAV0EUB0_9ASTE</name>
<proteinExistence type="predicted"/>
<dbReference type="GO" id="GO:0016747">
    <property type="term" value="F:acyltransferase activity, transferring groups other than amino-acyl groups"/>
    <property type="evidence" value="ECO:0007669"/>
    <property type="project" value="UniProtKB-ARBA"/>
</dbReference>
<evidence type="ECO:0000313" key="3">
    <source>
        <dbReference type="EMBL" id="CAH9126778.1"/>
    </source>
</evidence>
<evidence type="ECO:0000256" key="1">
    <source>
        <dbReference type="ARBA" id="ARBA00022679"/>
    </source>
</evidence>
<organism evidence="3 4">
    <name type="scientific">Cuscuta epithymum</name>
    <dbReference type="NCBI Taxonomy" id="186058"/>
    <lineage>
        <taxon>Eukaryota</taxon>
        <taxon>Viridiplantae</taxon>
        <taxon>Streptophyta</taxon>
        <taxon>Embryophyta</taxon>
        <taxon>Tracheophyta</taxon>
        <taxon>Spermatophyta</taxon>
        <taxon>Magnoliopsida</taxon>
        <taxon>eudicotyledons</taxon>
        <taxon>Gunneridae</taxon>
        <taxon>Pentapetalae</taxon>
        <taxon>asterids</taxon>
        <taxon>lamiids</taxon>
        <taxon>Solanales</taxon>
        <taxon>Convolvulaceae</taxon>
        <taxon>Cuscuteae</taxon>
        <taxon>Cuscuta</taxon>
        <taxon>Cuscuta subgen. Cuscuta</taxon>
    </lineage>
</organism>
<keyword evidence="4" id="KW-1185">Reference proteome</keyword>
<keyword evidence="1" id="KW-0808">Transferase</keyword>
<protein>
    <submittedName>
        <fullName evidence="3">Uncharacterized protein</fullName>
    </submittedName>
</protein>
<dbReference type="PANTHER" id="PTHR31625">
    <property type="match status" value="1"/>
</dbReference>
<dbReference type="Gene3D" id="3.30.559.10">
    <property type="entry name" value="Chloramphenicol acetyltransferase-like domain"/>
    <property type="match status" value="2"/>
</dbReference>
<dbReference type="InterPro" id="IPR051504">
    <property type="entry name" value="Plant_metabolite_acyltrans"/>
</dbReference>
<dbReference type="EMBL" id="CAMAPF010000945">
    <property type="protein sequence ID" value="CAH9126778.1"/>
    <property type="molecule type" value="Genomic_DNA"/>
</dbReference>
<accession>A0AAV0EUB0</accession>